<dbReference type="Proteomes" id="UP001062846">
    <property type="component" value="Chromosome 4"/>
</dbReference>
<name>A0ACC0P7I9_RHOML</name>
<organism evidence="1 2">
    <name type="scientific">Rhododendron molle</name>
    <name type="common">Chinese azalea</name>
    <name type="synonym">Azalea mollis</name>
    <dbReference type="NCBI Taxonomy" id="49168"/>
    <lineage>
        <taxon>Eukaryota</taxon>
        <taxon>Viridiplantae</taxon>
        <taxon>Streptophyta</taxon>
        <taxon>Embryophyta</taxon>
        <taxon>Tracheophyta</taxon>
        <taxon>Spermatophyta</taxon>
        <taxon>Magnoliopsida</taxon>
        <taxon>eudicotyledons</taxon>
        <taxon>Gunneridae</taxon>
        <taxon>Pentapetalae</taxon>
        <taxon>asterids</taxon>
        <taxon>Ericales</taxon>
        <taxon>Ericaceae</taxon>
        <taxon>Ericoideae</taxon>
        <taxon>Rhodoreae</taxon>
        <taxon>Rhododendron</taxon>
    </lineage>
</organism>
<keyword evidence="2" id="KW-1185">Reference proteome</keyword>
<accession>A0ACC0P7I9</accession>
<protein>
    <submittedName>
        <fullName evidence="1">Uncharacterized protein</fullName>
    </submittedName>
</protein>
<sequence length="133" mass="15250">MLNFSNVYWRCSIGLINFVDLDFIFNVSVAVDKQKQLIGRLVNCDYESLCCMDSGLQPEFGAKANVDHIRDSKARFTLDEEYDQNFSPQLIQYHCCAPYFGDAHLLFEIGNILLHDQNQGGVDFVYKVRSLVL</sequence>
<comment type="caution">
    <text evidence="1">The sequence shown here is derived from an EMBL/GenBank/DDBJ whole genome shotgun (WGS) entry which is preliminary data.</text>
</comment>
<reference evidence="1" key="1">
    <citation type="submission" date="2022-02" db="EMBL/GenBank/DDBJ databases">
        <title>Plant Genome Project.</title>
        <authorList>
            <person name="Zhang R.-G."/>
        </authorList>
    </citation>
    <scope>NUCLEOTIDE SEQUENCE</scope>
    <source>
        <strain evidence="1">AT1</strain>
    </source>
</reference>
<evidence type="ECO:0000313" key="1">
    <source>
        <dbReference type="EMBL" id="KAI8561179.1"/>
    </source>
</evidence>
<dbReference type="EMBL" id="CM046391">
    <property type="protein sequence ID" value="KAI8561179.1"/>
    <property type="molecule type" value="Genomic_DNA"/>
</dbReference>
<proteinExistence type="predicted"/>
<evidence type="ECO:0000313" key="2">
    <source>
        <dbReference type="Proteomes" id="UP001062846"/>
    </source>
</evidence>
<gene>
    <name evidence="1" type="ORF">RHMOL_Rhmol04G0317800</name>
</gene>